<protein>
    <recommendedName>
        <fullName evidence="4">Secreted protein</fullName>
    </recommendedName>
</protein>
<dbReference type="Proteomes" id="UP000831189">
    <property type="component" value="Chromosome"/>
</dbReference>
<name>A0ABY4KRH6_9PSED</name>
<evidence type="ECO:0000256" key="1">
    <source>
        <dbReference type="SAM" id="SignalP"/>
    </source>
</evidence>
<keyword evidence="3" id="KW-1185">Reference proteome</keyword>
<evidence type="ECO:0008006" key="4">
    <source>
        <dbReference type="Google" id="ProtNLM"/>
    </source>
</evidence>
<feature type="chain" id="PRO_5046014585" description="Secreted protein" evidence="1">
    <location>
        <begin position="23"/>
        <end position="106"/>
    </location>
</feature>
<accession>A0ABY4KRH6</accession>
<reference evidence="2 3" key="1">
    <citation type="submission" date="2022-04" db="EMBL/GenBank/DDBJ databases">
        <title>Pseudomonas knackmussii B09-2.</title>
        <authorList>
            <person name="Deng Y."/>
        </authorList>
    </citation>
    <scope>NUCLEOTIDE SEQUENCE [LARGE SCALE GENOMIC DNA]</scope>
    <source>
        <strain evidence="2 3">B09-2</strain>
    </source>
</reference>
<gene>
    <name evidence="2" type="ORF">M0M42_03345</name>
</gene>
<evidence type="ECO:0000313" key="2">
    <source>
        <dbReference type="EMBL" id="UPQ83457.1"/>
    </source>
</evidence>
<dbReference type="EMBL" id="CP096208">
    <property type="protein sequence ID" value="UPQ83457.1"/>
    <property type="molecule type" value="Genomic_DNA"/>
</dbReference>
<proteinExistence type="predicted"/>
<evidence type="ECO:0000313" key="3">
    <source>
        <dbReference type="Proteomes" id="UP000831189"/>
    </source>
</evidence>
<feature type="signal peptide" evidence="1">
    <location>
        <begin position="1"/>
        <end position="22"/>
    </location>
</feature>
<organism evidence="2 3">
    <name type="scientific">Pseudomonas knackmussii</name>
    <dbReference type="NCBI Taxonomy" id="65741"/>
    <lineage>
        <taxon>Bacteria</taxon>
        <taxon>Pseudomonadati</taxon>
        <taxon>Pseudomonadota</taxon>
        <taxon>Gammaproteobacteria</taxon>
        <taxon>Pseudomonadales</taxon>
        <taxon>Pseudomonadaceae</taxon>
        <taxon>Pseudomonas</taxon>
    </lineage>
</organism>
<keyword evidence="1" id="KW-0732">Signal</keyword>
<sequence length="106" mass="11713">MNKTTWYFTLLLGLLASALAHADDRTPPTLLEMADVTIHIAGGNPYGELRPCMDCPPRLLPFTPDAQLYINGRKLPQHSLQAGQHLTGTVFLRSQPIYAISEIVVK</sequence>